<dbReference type="PANTHER" id="PTHR45640:SF26">
    <property type="entry name" value="RE23625P"/>
    <property type="match status" value="1"/>
</dbReference>
<organism evidence="4 5">
    <name type="scientific">Allacma fusca</name>
    <dbReference type="NCBI Taxonomy" id="39272"/>
    <lineage>
        <taxon>Eukaryota</taxon>
        <taxon>Metazoa</taxon>
        <taxon>Ecdysozoa</taxon>
        <taxon>Arthropoda</taxon>
        <taxon>Hexapoda</taxon>
        <taxon>Collembola</taxon>
        <taxon>Symphypleona</taxon>
        <taxon>Sminthuridae</taxon>
        <taxon>Allacma</taxon>
    </lineage>
</organism>
<dbReference type="GO" id="GO:0005737">
    <property type="term" value="C:cytoplasm"/>
    <property type="evidence" value="ECO:0007669"/>
    <property type="project" value="TreeGrafter"/>
</dbReference>
<dbReference type="GO" id="GO:0051082">
    <property type="term" value="F:unfolded protein binding"/>
    <property type="evidence" value="ECO:0007669"/>
    <property type="project" value="TreeGrafter"/>
</dbReference>
<evidence type="ECO:0000313" key="4">
    <source>
        <dbReference type="EMBL" id="CAG7717705.1"/>
    </source>
</evidence>
<dbReference type="GO" id="GO:0005634">
    <property type="term" value="C:nucleus"/>
    <property type="evidence" value="ECO:0007669"/>
    <property type="project" value="TreeGrafter"/>
</dbReference>
<dbReference type="Pfam" id="PF00011">
    <property type="entry name" value="HSP20"/>
    <property type="match status" value="1"/>
</dbReference>
<dbReference type="CDD" id="cd06526">
    <property type="entry name" value="metazoan_ACD"/>
    <property type="match status" value="1"/>
</dbReference>
<keyword evidence="5" id="KW-1185">Reference proteome</keyword>
<dbReference type="Proteomes" id="UP000708208">
    <property type="component" value="Unassembled WGS sequence"/>
</dbReference>
<reference evidence="4" key="1">
    <citation type="submission" date="2021-06" db="EMBL/GenBank/DDBJ databases">
        <authorList>
            <person name="Hodson N. C."/>
            <person name="Mongue J. A."/>
            <person name="Jaron S. K."/>
        </authorList>
    </citation>
    <scope>NUCLEOTIDE SEQUENCE</scope>
</reference>
<dbReference type="AlphaFoldDB" id="A0A8J2NX04"/>
<evidence type="ECO:0000256" key="2">
    <source>
        <dbReference type="RuleBase" id="RU003616"/>
    </source>
</evidence>
<sequence>MSLGLQPEIVTEGDKKKYRLSIHMGSNFKPEDVKVSVKDGVVTIHGKKESKSEDGNSHFYQEVTRKFTFPANLDMKKINSSLTPDGVLKIEALLPPKAFPEPPKSTNIPVHLE</sequence>
<name>A0A8J2NX04_9HEXA</name>
<protein>
    <recommendedName>
        <fullName evidence="3">SHSP domain-containing protein</fullName>
    </recommendedName>
</protein>
<feature type="domain" description="SHSP" evidence="3">
    <location>
        <begin position="1"/>
        <end position="111"/>
    </location>
</feature>
<evidence type="ECO:0000259" key="3">
    <source>
        <dbReference type="PROSITE" id="PS01031"/>
    </source>
</evidence>
<dbReference type="InterPro" id="IPR002068">
    <property type="entry name" value="A-crystallin/Hsp20_dom"/>
</dbReference>
<comment type="caution">
    <text evidence="4">The sequence shown here is derived from an EMBL/GenBank/DDBJ whole genome shotgun (WGS) entry which is preliminary data.</text>
</comment>
<accession>A0A8J2NX04</accession>
<dbReference type="GO" id="GO:0042026">
    <property type="term" value="P:protein refolding"/>
    <property type="evidence" value="ECO:0007669"/>
    <property type="project" value="TreeGrafter"/>
</dbReference>
<dbReference type="GO" id="GO:0009408">
    <property type="term" value="P:response to heat"/>
    <property type="evidence" value="ECO:0007669"/>
    <property type="project" value="TreeGrafter"/>
</dbReference>
<dbReference type="PANTHER" id="PTHR45640">
    <property type="entry name" value="HEAT SHOCK PROTEIN HSP-12.2-RELATED"/>
    <property type="match status" value="1"/>
</dbReference>
<dbReference type="EMBL" id="CAJVCH010047985">
    <property type="protein sequence ID" value="CAG7717705.1"/>
    <property type="molecule type" value="Genomic_DNA"/>
</dbReference>
<gene>
    <name evidence="4" type="ORF">AFUS01_LOCUS7146</name>
</gene>
<dbReference type="PROSITE" id="PS01031">
    <property type="entry name" value="SHSP"/>
    <property type="match status" value="1"/>
</dbReference>
<dbReference type="InterPro" id="IPR001436">
    <property type="entry name" value="Alpha-crystallin/sHSP_animal"/>
</dbReference>
<evidence type="ECO:0000313" key="5">
    <source>
        <dbReference type="Proteomes" id="UP000708208"/>
    </source>
</evidence>
<proteinExistence type="inferred from homology"/>
<evidence type="ECO:0000256" key="1">
    <source>
        <dbReference type="PROSITE-ProRule" id="PRU00285"/>
    </source>
</evidence>
<dbReference type="OrthoDB" id="1431247at2759"/>
<comment type="similarity">
    <text evidence="1 2">Belongs to the small heat shock protein (HSP20) family.</text>
</comment>